<evidence type="ECO:0008006" key="14">
    <source>
        <dbReference type="Google" id="ProtNLM"/>
    </source>
</evidence>
<sequence length="1382" mass="153175">MSLRQPTSTLDRINSLTIGDSERKSSAPQQREPTAEIIPDITGTGLVHRCVIVQKDQLGFGFTVCGERVKLVQNVRPGGAAVKAGVQEGDRIIKVNGSLVSSMSHQEVVKLIKSGPYVALTLQGPSPSTHSLPLEPLQTDLTLNQRASLAGEAAPPPPPPLPSGLSSTPSQRITGPKPLQDPQVQKHATQILRKMLEQEEAELQDLMDEQLRNPSPSLEERIESAKRRAHQVRVKIQQDVEGTRSESVTGYFIAGEGRQSMDSSEGDMEGGKAQIIGPEEEDEEYDGYAFNEMDGPYQDIDLLKTRPAHMAVFMRYVFTQLLDPNPLLFYLSVEAYLGSLPKDARTLAPQICSLFLEPDAPLKIKVREEYLADIENRLHAQEDIRGPLSELQQLVLPEIQDQLQDYRNKQMMGLGSLFGEGDLQHLDGDTVKEKQVVDKQVTALWEILSKHEEDRSSTLASAVILYLRHSGIKPRDSKVFPGLTTEKDKWITFLKPKKLSGTKKEKDGEDKKRNPILKYIGKPRTTSQSTFHVPLSPTEVRPGSVRNIIQQFENSTETGEELSDGADPQRLSSSSLGDEMDSPLPVRLARSESLKAQGEGRRRGGTSGAESVPRSRSDVDMDDCADERDGPGLRPLQHSASSSASSNSARSLENPTPPYTPRSRRRSVESPLALLPDVVALEDDVMDSKTWQETVTPQLLATLSPSEVDRQAVIYELFTTEVSHLRTLRVLDQVFYQKMRTVLTSDELACIFPNLPQVYELHASLCEAMKKRRESPIVQDIGDVMLTRFEGAAGDEFQEQASQLCCQQSQALELIKSKQRKDARFAHIIQECEASPHCRRLQLKDLLVSEMQRLTKYPLLLDKIIKYTEAGSSDLPLLQRVHACCRGILQSVNEDVRESEHRQRLSEYQRRLDAAPQFKNVDLTTKRMIHEGPLTWKVNKEKLIEIQALLLSDCLVLLQKGPDDRLQLRYHSSRLGVSGGGSGDSKTSFSPLMNLASLLVRPVATDKKALYIISTTDMQIYELVAATTSKKEIWKDLLEKAISAAGGSSPLMNHSSIPMSSPSLRSSSPVSTGSNAYGDNSMTEQSDSTETHSNNDEPALCHSTPADQSEAFICGDRQGVAEAALQDVETLRQLISQDFGEDGWSHDSDDTPTNETATESISFTERQRPESLETVLSCCTDEWEAEPEELLLAKAPKPSFQVVRKAVVAGPPPSSSSVTEDITDDVTLPSNQSSKSRSEAKKQGNTFYLVMPIEQGESMTEDLNEPPTPTASHFPPPVEEVTSPQTQMEEEPAARGLEANQSETMQLEQEKETGHLQAAQHTHVIRNVDEIFHTIEELMTKLRHLKVSFVGKTATKEQLAQAVILCRPPPPHPPPRCSVCDY</sequence>
<dbReference type="InterPro" id="IPR011993">
    <property type="entry name" value="PH-like_dom_sf"/>
</dbReference>
<dbReference type="Ensembl" id="ENSOABT00000070766.1">
    <property type="protein sequence ID" value="ENSOABP00000071407.1"/>
    <property type="gene ID" value="ENSOABG00000001947.2"/>
</dbReference>
<feature type="compositionally biased region" description="Polar residues" evidence="9">
    <location>
        <begin position="1151"/>
        <end position="1164"/>
    </location>
</feature>
<evidence type="ECO:0000256" key="1">
    <source>
        <dbReference type="ARBA" id="ARBA00004370"/>
    </source>
</evidence>
<evidence type="ECO:0000256" key="8">
    <source>
        <dbReference type="ARBA" id="ARBA00023136"/>
    </source>
</evidence>
<dbReference type="Pfam" id="PF00621">
    <property type="entry name" value="RhoGEF"/>
    <property type="match status" value="1"/>
</dbReference>
<dbReference type="Gene3D" id="2.30.42.10">
    <property type="match status" value="1"/>
</dbReference>
<dbReference type="InterPro" id="IPR036305">
    <property type="entry name" value="RGS_sf"/>
</dbReference>
<evidence type="ECO:0000256" key="3">
    <source>
        <dbReference type="ARBA" id="ARBA00022468"/>
    </source>
</evidence>
<feature type="region of interest" description="Disordered" evidence="9">
    <location>
        <begin position="1258"/>
        <end position="1297"/>
    </location>
</feature>
<protein>
    <recommendedName>
        <fullName evidence="14">Rho guanine nucleotide exchange factor (GEF) 11</fullName>
    </recommendedName>
</protein>
<keyword evidence="13" id="KW-1185">Reference proteome</keyword>
<comment type="subcellular location">
    <subcellularLocation>
        <location evidence="2">Cytoplasm</location>
    </subcellularLocation>
    <subcellularLocation>
        <location evidence="1">Membrane</location>
    </subcellularLocation>
</comment>
<feature type="compositionally biased region" description="Basic and acidic residues" evidence="9">
    <location>
        <begin position="502"/>
        <end position="513"/>
    </location>
</feature>
<dbReference type="InterPro" id="IPR044926">
    <property type="entry name" value="RGS_subdomain_2"/>
</dbReference>
<evidence type="ECO:0000256" key="2">
    <source>
        <dbReference type="ARBA" id="ARBA00004496"/>
    </source>
</evidence>
<keyword evidence="6" id="KW-0344">Guanine-nucleotide releasing factor</keyword>
<keyword evidence="7" id="KW-0175">Coiled coil</keyword>
<dbReference type="GO" id="GO:0005737">
    <property type="term" value="C:cytoplasm"/>
    <property type="evidence" value="ECO:0007669"/>
    <property type="project" value="UniProtKB-SubCell"/>
</dbReference>
<dbReference type="SMART" id="SM00325">
    <property type="entry name" value="RhoGEF"/>
    <property type="match status" value="1"/>
</dbReference>
<evidence type="ECO:0000259" key="10">
    <source>
        <dbReference type="PROSITE" id="PS50010"/>
    </source>
</evidence>
<dbReference type="InterPro" id="IPR000219">
    <property type="entry name" value="DH_dom"/>
</dbReference>
<evidence type="ECO:0000259" key="11">
    <source>
        <dbReference type="PROSITE" id="PS50106"/>
    </source>
</evidence>
<gene>
    <name evidence="12" type="primary">ARHGEF11</name>
</gene>
<feature type="region of interest" description="Disordered" evidence="9">
    <location>
        <begin position="501"/>
        <end position="668"/>
    </location>
</feature>
<reference evidence="13" key="1">
    <citation type="submission" date="2020-03" db="EMBL/GenBank/DDBJ databases">
        <title>Evolution of repeat sequences and sex chromosomes of tilapia species revealed by chromosome-level genomes.</title>
        <authorList>
            <person name="Xu L."/>
            <person name="Tao W."/>
            <person name="Wang D."/>
            <person name="Zhou Q."/>
        </authorList>
    </citation>
    <scope>NUCLEOTIDE SEQUENCE [LARGE SCALE GENOMIC DNA]</scope>
    <source>
        <strain evidence="13">Israel</strain>
    </source>
</reference>
<evidence type="ECO:0000256" key="5">
    <source>
        <dbReference type="ARBA" id="ARBA00022553"/>
    </source>
</evidence>
<feature type="region of interest" description="Disordered" evidence="9">
    <location>
        <begin position="16"/>
        <end position="35"/>
    </location>
</feature>
<dbReference type="SMART" id="SM00233">
    <property type="entry name" value="PH"/>
    <property type="match status" value="1"/>
</dbReference>
<evidence type="ECO:0000256" key="4">
    <source>
        <dbReference type="ARBA" id="ARBA00022490"/>
    </source>
</evidence>
<feature type="region of interest" description="Disordered" evidence="9">
    <location>
        <begin position="1208"/>
        <end position="1246"/>
    </location>
</feature>
<dbReference type="GO" id="GO:0016020">
    <property type="term" value="C:membrane"/>
    <property type="evidence" value="ECO:0007669"/>
    <property type="project" value="UniProtKB-SubCell"/>
</dbReference>
<dbReference type="Gene3D" id="1.20.900.10">
    <property type="entry name" value="Dbl homology (DH) domain"/>
    <property type="match status" value="1"/>
</dbReference>
<dbReference type="Gene3D" id="1.10.167.10">
    <property type="entry name" value="Regulator of G-protein Signalling 4, domain 2"/>
    <property type="match status" value="1"/>
</dbReference>
<dbReference type="PROSITE" id="PS50106">
    <property type="entry name" value="PDZ"/>
    <property type="match status" value="1"/>
</dbReference>
<feature type="compositionally biased region" description="Low complexity" evidence="9">
    <location>
        <begin position="1055"/>
        <end position="1074"/>
    </location>
</feature>
<feature type="compositionally biased region" description="Pro residues" evidence="9">
    <location>
        <begin position="1266"/>
        <end position="1278"/>
    </location>
</feature>
<feature type="compositionally biased region" description="Polar residues" evidence="9">
    <location>
        <begin position="547"/>
        <end position="557"/>
    </location>
</feature>
<dbReference type="GO" id="GO:0005085">
    <property type="term" value="F:guanyl-nucleotide exchange factor activity"/>
    <property type="evidence" value="ECO:0007669"/>
    <property type="project" value="UniProtKB-KW"/>
</dbReference>
<dbReference type="SMART" id="SM00228">
    <property type="entry name" value="PDZ"/>
    <property type="match status" value="1"/>
</dbReference>
<keyword evidence="8" id="KW-0472">Membrane</keyword>
<feature type="domain" description="PDZ" evidence="11">
    <location>
        <begin position="50"/>
        <end position="114"/>
    </location>
</feature>
<dbReference type="SUPFAM" id="SSF50729">
    <property type="entry name" value="PH domain-like"/>
    <property type="match status" value="1"/>
</dbReference>
<dbReference type="GO" id="GO:0007186">
    <property type="term" value="P:G protein-coupled receptor signaling pathway"/>
    <property type="evidence" value="ECO:0007669"/>
    <property type="project" value="TreeGrafter"/>
</dbReference>
<keyword evidence="3" id="KW-0343">GTPase activation</keyword>
<dbReference type="CDD" id="cd00160">
    <property type="entry name" value="RhoGEF"/>
    <property type="match status" value="1"/>
</dbReference>
<dbReference type="SUPFAM" id="SSF48065">
    <property type="entry name" value="DBL homology domain (DH-domain)"/>
    <property type="match status" value="1"/>
</dbReference>
<keyword evidence="4" id="KW-0963">Cytoplasm</keyword>
<dbReference type="GO" id="GO:0001664">
    <property type="term" value="F:G protein-coupled receptor binding"/>
    <property type="evidence" value="ECO:0007669"/>
    <property type="project" value="TreeGrafter"/>
</dbReference>
<dbReference type="Pfam" id="PF17838">
    <property type="entry name" value="PH_16"/>
    <property type="match status" value="1"/>
</dbReference>
<evidence type="ECO:0000256" key="7">
    <source>
        <dbReference type="ARBA" id="ARBA00023054"/>
    </source>
</evidence>
<dbReference type="InterPro" id="IPR035899">
    <property type="entry name" value="DBL_dom_sf"/>
</dbReference>
<reference evidence="12" key="3">
    <citation type="submission" date="2025-09" db="UniProtKB">
        <authorList>
            <consortium name="Ensembl"/>
        </authorList>
    </citation>
    <scope>IDENTIFICATION</scope>
</reference>
<dbReference type="InterPro" id="IPR015212">
    <property type="entry name" value="RGS-like_dom"/>
</dbReference>
<dbReference type="InterPro" id="IPR041020">
    <property type="entry name" value="PH_16"/>
</dbReference>
<feature type="region of interest" description="Disordered" evidence="9">
    <location>
        <begin position="1049"/>
        <end position="1103"/>
    </location>
</feature>
<reference evidence="12" key="2">
    <citation type="submission" date="2025-08" db="UniProtKB">
        <authorList>
            <consortium name="Ensembl"/>
        </authorList>
    </citation>
    <scope>IDENTIFICATION</scope>
</reference>
<feature type="domain" description="DH" evidence="10">
    <location>
        <begin position="709"/>
        <end position="895"/>
    </location>
</feature>
<dbReference type="InterPro" id="IPR001478">
    <property type="entry name" value="PDZ"/>
</dbReference>
<evidence type="ECO:0000256" key="9">
    <source>
        <dbReference type="SAM" id="MobiDB-lite"/>
    </source>
</evidence>
<dbReference type="Pfam" id="PF00595">
    <property type="entry name" value="PDZ"/>
    <property type="match status" value="1"/>
</dbReference>
<dbReference type="Pfam" id="PF09128">
    <property type="entry name" value="RGS-like"/>
    <property type="match status" value="1"/>
</dbReference>
<dbReference type="CDD" id="cd23069">
    <property type="entry name" value="PDZ_ARHGEF11-12-like"/>
    <property type="match status" value="1"/>
</dbReference>
<evidence type="ECO:0000313" key="13">
    <source>
        <dbReference type="Proteomes" id="UP000472276"/>
    </source>
</evidence>
<dbReference type="FunFam" id="2.30.42.10:FF:000033">
    <property type="entry name" value="Rho guanine nucleotide exchange factor (GEF) 11"/>
    <property type="match status" value="1"/>
</dbReference>
<proteinExistence type="predicted"/>
<dbReference type="GO" id="GO:0005096">
    <property type="term" value="F:GTPase activator activity"/>
    <property type="evidence" value="ECO:0007669"/>
    <property type="project" value="UniProtKB-KW"/>
</dbReference>
<dbReference type="SUPFAM" id="SSF50156">
    <property type="entry name" value="PDZ domain-like"/>
    <property type="match status" value="1"/>
</dbReference>
<feature type="region of interest" description="Disordered" evidence="9">
    <location>
        <begin position="150"/>
        <end position="186"/>
    </location>
</feature>
<dbReference type="InterPro" id="IPR036034">
    <property type="entry name" value="PDZ_sf"/>
</dbReference>
<evidence type="ECO:0000256" key="6">
    <source>
        <dbReference type="ARBA" id="ARBA00022658"/>
    </source>
</evidence>
<dbReference type="SUPFAM" id="SSF48097">
    <property type="entry name" value="Regulator of G-protein signaling, RGS"/>
    <property type="match status" value="1"/>
</dbReference>
<dbReference type="FunFam" id="1.20.900.10:FF:000006">
    <property type="entry name" value="Rho guanine nucleotide exchange factor (GEF) 11"/>
    <property type="match status" value="1"/>
</dbReference>
<dbReference type="PANTHER" id="PTHR45872:SF1">
    <property type="entry name" value="RHO GUANINE NUCLEOTIDE EXCHANGE FACTOR 11"/>
    <property type="match status" value="1"/>
</dbReference>
<feature type="compositionally biased region" description="Polar residues" evidence="9">
    <location>
        <begin position="1075"/>
        <end position="1088"/>
    </location>
</feature>
<dbReference type="PROSITE" id="PS50010">
    <property type="entry name" value="DH_2"/>
    <property type="match status" value="1"/>
</dbReference>
<name>A0AAZ1XV16_OREAU</name>
<organism evidence="12 13">
    <name type="scientific">Oreochromis aureus</name>
    <name type="common">Israeli tilapia</name>
    <name type="synonym">Chromis aureus</name>
    <dbReference type="NCBI Taxonomy" id="47969"/>
    <lineage>
        <taxon>Eukaryota</taxon>
        <taxon>Metazoa</taxon>
        <taxon>Chordata</taxon>
        <taxon>Craniata</taxon>
        <taxon>Vertebrata</taxon>
        <taxon>Euteleostomi</taxon>
        <taxon>Actinopterygii</taxon>
        <taxon>Neopterygii</taxon>
        <taxon>Teleostei</taxon>
        <taxon>Neoteleostei</taxon>
        <taxon>Acanthomorphata</taxon>
        <taxon>Ovalentaria</taxon>
        <taxon>Cichlomorphae</taxon>
        <taxon>Cichliformes</taxon>
        <taxon>Cichlidae</taxon>
        <taxon>African cichlids</taxon>
        <taxon>Pseudocrenilabrinae</taxon>
        <taxon>Oreochromini</taxon>
        <taxon>Oreochromis</taxon>
    </lineage>
</organism>
<dbReference type="Proteomes" id="UP000472276">
    <property type="component" value="Unassembled WGS sequence"/>
</dbReference>
<keyword evidence="5" id="KW-0597">Phosphoprotein</keyword>
<accession>A0AAZ1XV16</accession>
<feature type="compositionally biased region" description="Low complexity" evidence="9">
    <location>
        <begin position="639"/>
        <end position="651"/>
    </location>
</feature>
<feature type="region of interest" description="Disordered" evidence="9">
    <location>
        <begin position="1140"/>
        <end position="1169"/>
    </location>
</feature>
<dbReference type="Gene3D" id="2.30.29.30">
    <property type="entry name" value="Pleckstrin-homology domain (PH domain)/Phosphotyrosine-binding domain (PTB)"/>
    <property type="match status" value="1"/>
</dbReference>
<dbReference type="PANTHER" id="PTHR45872">
    <property type="entry name" value="RHO GUANINE NUCLEOTIDE EXCHANGE FACTOR 2, ISOFORM D"/>
    <property type="match status" value="1"/>
</dbReference>
<dbReference type="InterPro" id="IPR001849">
    <property type="entry name" value="PH_domain"/>
</dbReference>
<feature type="compositionally biased region" description="Basic and acidic residues" evidence="9">
    <location>
        <begin position="589"/>
        <end position="602"/>
    </location>
</feature>
<evidence type="ECO:0000313" key="12">
    <source>
        <dbReference type="Ensembl" id="ENSOABP00000071407.1"/>
    </source>
</evidence>